<protein>
    <submittedName>
        <fullName evidence="3">Methylglutaconyl-CoA hydratase</fullName>
    </submittedName>
</protein>
<keyword evidence="4" id="KW-1185">Reference proteome</keyword>
<evidence type="ECO:0000313" key="3">
    <source>
        <dbReference type="EMBL" id="SMD16545.1"/>
    </source>
</evidence>
<reference evidence="3 4" key="1">
    <citation type="submission" date="2017-04" db="EMBL/GenBank/DDBJ databases">
        <authorList>
            <person name="Afonso C.L."/>
            <person name="Miller P.J."/>
            <person name="Scott M.A."/>
            <person name="Spackman E."/>
            <person name="Goraichik I."/>
            <person name="Dimitrov K.M."/>
            <person name="Suarez D.L."/>
            <person name="Swayne D.E."/>
        </authorList>
    </citation>
    <scope>NUCLEOTIDE SEQUENCE [LARGE SCALE GENOMIC DNA]</scope>
    <source>
        <strain evidence="3 4">DSM 19625</strain>
    </source>
</reference>
<dbReference type="SUPFAM" id="SSF52096">
    <property type="entry name" value="ClpP/crotonase"/>
    <property type="match status" value="1"/>
</dbReference>
<dbReference type="InterPro" id="IPR051683">
    <property type="entry name" value="Enoyl-CoA_Hydratase/Isomerase"/>
</dbReference>
<evidence type="ECO:0000256" key="1">
    <source>
        <dbReference type="ARBA" id="ARBA00005254"/>
    </source>
</evidence>
<dbReference type="AlphaFoldDB" id="A0A1W2F3N5"/>
<dbReference type="Pfam" id="PF00378">
    <property type="entry name" value="ECH_1"/>
    <property type="match status" value="1"/>
</dbReference>
<dbReference type="PANTHER" id="PTHR42964">
    <property type="entry name" value="ENOYL-COA HYDRATASE"/>
    <property type="match status" value="1"/>
</dbReference>
<dbReference type="RefSeq" id="WP_084292039.1">
    <property type="nucleotide sequence ID" value="NZ_FWYB01000020.1"/>
</dbReference>
<accession>A0A1W2F3N5</accession>
<dbReference type="STRING" id="475255.SAMN04488101_12040"/>
<evidence type="ECO:0000256" key="2">
    <source>
        <dbReference type="RuleBase" id="RU003707"/>
    </source>
</evidence>
<dbReference type="EMBL" id="FWYB01000020">
    <property type="protein sequence ID" value="SMD16545.1"/>
    <property type="molecule type" value="Genomic_DNA"/>
</dbReference>
<dbReference type="InterPro" id="IPR018376">
    <property type="entry name" value="Enoyl-CoA_hyd/isom_CS"/>
</dbReference>
<evidence type="ECO:0000313" key="4">
    <source>
        <dbReference type="Proteomes" id="UP000192678"/>
    </source>
</evidence>
<name>A0A1W2F3N5_9SPHI</name>
<dbReference type="GO" id="GO:0003824">
    <property type="term" value="F:catalytic activity"/>
    <property type="evidence" value="ECO:0007669"/>
    <property type="project" value="InterPro"/>
</dbReference>
<dbReference type="InterPro" id="IPR029045">
    <property type="entry name" value="ClpP/crotonase-like_dom_sf"/>
</dbReference>
<sequence>MTESLVLYTISQRIATISINRPEKRNALNPELVAQLTAAFVKASEDEEVKVVVLKANGTTFSAGADLAYLQQLQQNTYEENLADSENLKRLFTTIYYLPKVVIAQVEGHAIAGGCGLATVCDITFAVPEAKFGYTEVKLGFVPAIVSCFLLRKTSETIAKKILLTGTLFSAQEALDYGLITFVTKAEDIALKVNNFALSLCNEASSNALMVTKQLIGQTTNPDLDKSLSEAVRINARVRESEDFRKGIAAFISKEKINW</sequence>
<dbReference type="CDD" id="cd06558">
    <property type="entry name" value="crotonase-like"/>
    <property type="match status" value="1"/>
</dbReference>
<comment type="similarity">
    <text evidence="1 2">Belongs to the enoyl-CoA hydratase/isomerase family.</text>
</comment>
<organism evidence="3 4">
    <name type="scientific">Pedobacter nyackensis</name>
    <dbReference type="NCBI Taxonomy" id="475255"/>
    <lineage>
        <taxon>Bacteria</taxon>
        <taxon>Pseudomonadati</taxon>
        <taxon>Bacteroidota</taxon>
        <taxon>Sphingobacteriia</taxon>
        <taxon>Sphingobacteriales</taxon>
        <taxon>Sphingobacteriaceae</taxon>
        <taxon>Pedobacter</taxon>
    </lineage>
</organism>
<dbReference type="PROSITE" id="PS00166">
    <property type="entry name" value="ENOYL_COA_HYDRATASE"/>
    <property type="match status" value="1"/>
</dbReference>
<dbReference type="OrthoDB" id="9775794at2"/>
<dbReference type="InterPro" id="IPR001753">
    <property type="entry name" value="Enoyl-CoA_hydra/iso"/>
</dbReference>
<proteinExistence type="inferred from homology"/>
<dbReference type="PANTHER" id="PTHR42964:SF1">
    <property type="entry name" value="POLYKETIDE BIOSYNTHESIS ENOYL-COA HYDRATASE PKSH-RELATED"/>
    <property type="match status" value="1"/>
</dbReference>
<gene>
    <name evidence="3" type="ORF">SAMN04488101_12040</name>
</gene>
<dbReference type="Gene3D" id="3.90.226.10">
    <property type="entry name" value="2-enoyl-CoA Hydratase, Chain A, domain 1"/>
    <property type="match status" value="1"/>
</dbReference>
<dbReference type="Proteomes" id="UP000192678">
    <property type="component" value="Unassembled WGS sequence"/>
</dbReference>